<keyword evidence="1" id="KW-0472">Membrane</keyword>
<organism evidence="2 3">
    <name type="scientific">Dipteronia sinensis</name>
    <dbReference type="NCBI Taxonomy" id="43782"/>
    <lineage>
        <taxon>Eukaryota</taxon>
        <taxon>Viridiplantae</taxon>
        <taxon>Streptophyta</taxon>
        <taxon>Embryophyta</taxon>
        <taxon>Tracheophyta</taxon>
        <taxon>Spermatophyta</taxon>
        <taxon>Magnoliopsida</taxon>
        <taxon>eudicotyledons</taxon>
        <taxon>Gunneridae</taxon>
        <taxon>Pentapetalae</taxon>
        <taxon>rosids</taxon>
        <taxon>malvids</taxon>
        <taxon>Sapindales</taxon>
        <taxon>Sapindaceae</taxon>
        <taxon>Hippocastanoideae</taxon>
        <taxon>Acereae</taxon>
        <taxon>Dipteronia</taxon>
    </lineage>
</organism>
<evidence type="ECO:0000256" key="1">
    <source>
        <dbReference type="SAM" id="Phobius"/>
    </source>
</evidence>
<accession>A0AAE0AY38</accession>
<evidence type="ECO:0000313" key="2">
    <source>
        <dbReference type="EMBL" id="KAK3225749.1"/>
    </source>
</evidence>
<dbReference type="Proteomes" id="UP001281410">
    <property type="component" value="Unassembled WGS sequence"/>
</dbReference>
<name>A0AAE0AY38_9ROSI</name>
<comment type="caution">
    <text evidence="2">The sequence shown here is derived from an EMBL/GenBank/DDBJ whole genome shotgun (WGS) entry which is preliminary data.</text>
</comment>
<sequence length="115" mass="13410">MPLIQVNLLVHLLHQIFVWWIEILSSSSIIAYFYIKSQRGIQMGKPSTIFEYFSRTKASDASTSNVNALDFENQPIKSPRINVNEVGNDFLVLDMGQRPRIWDYRVNKHDEIQRA</sequence>
<reference evidence="2" key="1">
    <citation type="journal article" date="2023" name="Plant J.">
        <title>Genome sequences and population genomics provide insights into the demographic history, inbreeding, and mutation load of two 'living fossil' tree species of Dipteronia.</title>
        <authorList>
            <person name="Feng Y."/>
            <person name="Comes H.P."/>
            <person name="Chen J."/>
            <person name="Zhu S."/>
            <person name="Lu R."/>
            <person name="Zhang X."/>
            <person name="Li P."/>
            <person name="Qiu J."/>
            <person name="Olsen K.M."/>
            <person name="Qiu Y."/>
        </authorList>
    </citation>
    <scope>NUCLEOTIDE SEQUENCE</scope>
    <source>
        <strain evidence="2">NBL</strain>
    </source>
</reference>
<keyword evidence="1" id="KW-1133">Transmembrane helix</keyword>
<dbReference type="EMBL" id="JANJYJ010000002">
    <property type="protein sequence ID" value="KAK3225749.1"/>
    <property type="molecule type" value="Genomic_DNA"/>
</dbReference>
<protein>
    <submittedName>
        <fullName evidence="2">Uncharacterized protein</fullName>
    </submittedName>
</protein>
<keyword evidence="1" id="KW-0812">Transmembrane</keyword>
<evidence type="ECO:0000313" key="3">
    <source>
        <dbReference type="Proteomes" id="UP001281410"/>
    </source>
</evidence>
<keyword evidence="3" id="KW-1185">Reference proteome</keyword>
<feature type="transmembrane region" description="Helical" evidence="1">
    <location>
        <begin position="12"/>
        <end position="35"/>
    </location>
</feature>
<proteinExistence type="predicted"/>
<gene>
    <name evidence="2" type="ORF">Dsin_005611</name>
</gene>
<dbReference type="AlphaFoldDB" id="A0AAE0AY38"/>